<dbReference type="Gene3D" id="3.30.70.2130">
    <property type="entry name" value="Metalloenzyme domain"/>
    <property type="match status" value="1"/>
</dbReference>
<dbReference type="AlphaFoldDB" id="A0A8D6PVD1"/>
<comment type="pathway">
    <text evidence="3">Carbohydrate degradation.</text>
</comment>
<evidence type="ECO:0000313" key="7">
    <source>
        <dbReference type="EMBL" id="CAB3288674.1"/>
    </source>
</evidence>
<reference evidence="7 8" key="1">
    <citation type="submission" date="2020-04" db="EMBL/GenBank/DDBJ databases">
        <authorList>
            <consortium name="Genoscope - CEA"/>
            <person name="William W."/>
        </authorList>
    </citation>
    <scope>NUCLEOTIDE SEQUENCE [LARGE SCALE GENOMIC DNA]</scope>
    <source>
        <strain evidence="7 8">SG7</strain>
    </source>
</reference>
<evidence type="ECO:0000256" key="1">
    <source>
        <dbReference type="ARBA" id="ARBA00000370"/>
    </source>
</evidence>
<dbReference type="InterPro" id="IPR042253">
    <property type="entry name" value="Pglycerate_mutase_ApgM_sf"/>
</dbReference>
<comment type="similarity">
    <text evidence="4">Belongs to the BPG-independent phosphoglycerate mutase family. A-PGAM subfamily.</text>
</comment>
<keyword evidence="5" id="KW-0324">Glycolysis</keyword>
<sequence length="428" mass="49138">MRAILILLDGLGDRGCEILDNKTPLQFAKTPNLDKLAENGMCGLMTTYKEGIPLGTEVAHFLLWGYSLEEFPGRGVIEALGEDIEIEENAIYLRASLGFVKKDEKGFLVVDRRAKDISREEIENLINSLPTCIDGYKFELFYSFDVHFILKIKEKNGWISDKISDSDPFYKNRYVMKVQPIKELCKSSVEYNKAKDTARALNKYLLNVYKTLQNHKINRKRRKMEKMPANFLLTKWASRYKKVESFKERWGMNAVVLGSSSVFKGLAKFLGMDFIKIESFEEGINLIPELNYDFIHLHTKETDEAAHTKNPLNKVKVIEKIDKLIGNLKLNDDDLLIITADHSTPSVGDLIHSGESVPIIFYGKNVRIDNVKEFNEIACSNGHLRIRGEELMHIILNYTNKALLYGLRAGNRLRYYIPKDDDIELLKE</sequence>
<gene>
    <name evidence="7" type="primary">apgM</name>
    <name evidence="7" type="ORF">MLAUSG7_0842</name>
</gene>
<dbReference type="Pfam" id="PF10143">
    <property type="entry name" value="PhosphMutase"/>
    <property type="match status" value="1"/>
</dbReference>
<dbReference type="GO" id="GO:0004619">
    <property type="term" value="F:phosphoglycerate mutase activity"/>
    <property type="evidence" value="ECO:0007669"/>
    <property type="project" value="UniProtKB-EC"/>
</dbReference>
<dbReference type="Gene3D" id="3.40.720.10">
    <property type="entry name" value="Alkaline Phosphatase, subunit A"/>
    <property type="match status" value="2"/>
</dbReference>
<keyword evidence="7" id="KW-0413">Isomerase</keyword>
<dbReference type="GeneID" id="65883647"/>
<dbReference type="Proteomes" id="UP000679213">
    <property type="component" value="Chromosome I"/>
</dbReference>
<dbReference type="Pfam" id="PF01676">
    <property type="entry name" value="Metalloenzyme"/>
    <property type="match status" value="1"/>
</dbReference>
<comment type="function">
    <text evidence="2">Catalyzes the interconversion of 2-phosphoglycerate and 3-phosphoglycerate.</text>
</comment>
<dbReference type="InterPro" id="IPR004456">
    <property type="entry name" value="Pglycerate_mutase_ApgM"/>
</dbReference>
<dbReference type="InterPro" id="IPR006124">
    <property type="entry name" value="Metalloenzyme"/>
</dbReference>
<organism evidence="7 8">
    <name type="scientific">Methanocaldococcus lauensis</name>
    <dbReference type="NCBI Taxonomy" id="2546128"/>
    <lineage>
        <taxon>Archaea</taxon>
        <taxon>Methanobacteriati</taxon>
        <taxon>Methanobacteriota</taxon>
        <taxon>Methanomada group</taxon>
        <taxon>Methanococci</taxon>
        <taxon>Methanococcales</taxon>
        <taxon>Methanocaldococcaceae</taxon>
        <taxon>Methanocaldococcus</taxon>
    </lineage>
</organism>
<dbReference type="PIRSF" id="PIRSF006392">
    <property type="entry name" value="IPGAM_arch"/>
    <property type="match status" value="1"/>
</dbReference>
<evidence type="ECO:0000256" key="5">
    <source>
        <dbReference type="ARBA" id="ARBA00023152"/>
    </source>
</evidence>
<dbReference type="KEGG" id="mesg:MLAUSG7_0842"/>
<name>A0A8D6PVD1_9EURY</name>
<protein>
    <submittedName>
        <fullName evidence="7">2,3-bisphosphoglycerate-independent phosphoglycerate mutase 2</fullName>
        <ecNumber evidence="7">5.4.2.12</ecNumber>
    </submittedName>
</protein>
<dbReference type="PANTHER" id="PTHR31209">
    <property type="entry name" value="COFACTOR-INDEPENDENT PHOSPHOGLYCERATE MUTASE"/>
    <property type="match status" value="1"/>
</dbReference>
<evidence type="ECO:0000256" key="3">
    <source>
        <dbReference type="ARBA" id="ARBA00004921"/>
    </source>
</evidence>
<dbReference type="GO" id="GO:0046872">
    <property type="term" value="F:metal ion binding"/>
    <property type="evidence" value="ECO:0007669"/>
    <property type="project" value="InterPro"/>
</dbReference>
<dbReference type="EMBL" id="LR792632">
    <property type="protein sequence ID" value="CAB3288674.1"/>
    <property type="molecule type" value="Genomic_DNA"/>
</dbReference>
<evidence type="ECO:0000256" key="2">
    <source>
        <dbReference type="ARBA" id="ARBA00002315"/>
    </source>
</evidence>
<dbReference type="NCBIfam" id="TIGR00306">
    <property type="entry name" value="apgM"/>
    <property type="match status" value="1"/>
</dbReference>
<dbReference type="EC" id="5.4.2.12" evidence="7"/>
<dbReference type="CDD" id="cd16011">
    <property type="entry name" value="iPGM_like"/>
    <property type="match status" value="1"/>
</dbReference>
<proteinExistence type="inferred from homology"/>
<dbReference type="RefSeq" id="WP_214400684.1">
    <property type="nucleotide sequence ID" value="NZ_LR792632.1"/>
</dbReference>
<evidence type="ECO:0000313" key="8">
    <source>
        <dbReference type="Proteomes" id="UP000679213"/>
    </source>
</evidence>
<dbReference type="InterPro" id="IPR017850">
    <property type="entry name" value="Alkaline_phosphatase_core_sf"/>
</dbReference>
<dbReference type="GO" id="GO:0006096">
    <property type="term" value="P:glycolytic process"/>
    <property type="evidence" value="ECO:0007669"/>
    <property type="project" value="UniProtKB-KW"/>
</dbReference>
<dbReference type="PANTHER" id="PTHR31209:SF0">
    <property type="entry name" value="METALLOENZYME DOMAIN-CONTAINING PROTEIN"/>
    <property type="match status" value="1"/>
</dbReference>
<comment type="catalytic activity">
    <reaction evidence="1">
        <text>(2R)-2-phosphoglycerate = (2R)-3-phosphoglycerate</text>
        <dbReference type="Rhea" id="RHEA:15901"/>
        <dbReference type="ChEBI" id="CHEBI:58272"/>
        <dbReference type="ChEBI" id="CHEBI:58289"/>
        <dbReference type="EC" id="5.4.2.12"/>
    </reaction>
</comment>
<keyword evidence="8" id="KW-1185">Reference proteome</keyword>
<evidence type="ECO:0000259" key="6">
    <source>
        <dbReference type="Pfam" id="PF01676"/>
    </source>
</evidence>
<accession>A0A8D6PVD1</accession>
<evidence type="ECO:0000256" key="4">
    <source>
        <dbReference type="ARBA" id="ARBA00005524"/>
    </source>
</evidence>
<dbReference type="SUPFAM" id="SSF53649">
    <property type="entry name" value="Alkaline phosphatase-like"/>
    <property type="match status" value="1"/>
</dbReference>
<feature type="domain" description="Metalloenzyme" evidence="6">
    <location>
        <begin position="1"/>
        <end position="397"/>
    </location>
</feature>